<evidence type="ECO:0000313" key="8">
    <source>
        <dbReference type="EMBL" id="KAF0295137.1"/>
    </source>
</evidence>
<comment type="caution">
    <text evidence="8">The sequence shown here is derived from an EMBL/GenBank/DDBJ whole genome shotgun (WGS) entry which is preliminary data.</text>
</comment>
<evidence type="ECO:0000256" key="5">
    <source>
        <dbReference type="SAM" id="MobiDB-lite"/>
    </source>
</evidence>
<sequence>MNRFAIRHAVKSILCILIYFFFSISLTFYQKHLLQELRFPLSIVLAHLTVKFLLAAAVRNYLECTYHTQRTTLSWRVFWTKMAAPGVFSALDIGLSQWSFEFISVTLYTMTKSTSVIFIYICALFLRIEKLQWSMAVIVMLISGGLVTFTYESTTFHLLGFLMALTASVTSGLRWTLSQILMQKEELGLANPIDMIYHIQPWMMVSLLPFAVFFEGAAVATSVDLFLYSEPRQMVSSAGHVLLGCLLAFLMDAAEFLALRVTSSVTLCVAGVFKEVCTLLLAILVAGDELGALKAVGLVTCVAGITLHATLKARRLLTGEGGPGSGDRGDGRVTELPLLAHSDDDEDEDVLFHQSSH</sequence>
<evidence type="ECO:0000259" key="7">
    <source>
        <dbReference type="Pfam" id="PF03151"/>
    </source>
</evidence>
<evidence type="ECO:0000256" key="6">
    <source>
        <dbReference type="SAM" id="Phobius"/>
    </source>
</evidence>
<feature type="domain" description="Sugar phosphate transporter" evidence="7">
    <location>
        <begin position="14"/>
        <end position="307"/>
    </location>
</feature>
<feature type="transmembrane region" description="Helical" evidence="6">
    <location>
        <begin position="205"/>
        <end position="228"/>
    </location>
</feature>
<feature type="transmembrane region" description="Helical" evidence="6">
    <location>
        <begin position="292"/>
        <end position="311"/>
    </location>
</feature>
<feature type="transmembrane region" description="Helical" evidence="6">
    <location>
        <begin position="106"/>
        <end position="126"/>
    </location>
</feature>
<feature type="transmembrane region" description="Helical" evidence="6">
    <location>
        <begin position="12"/>
        <end position="29"/>
    </location>
</feature>
<feature type="transmembrane region" description="Helical" evidence="6">
    <location>
        <begin position="133"/>
        <end position="151"/>
    </location>
</feature>
<gene>
    <name evidence="8" type="primary">SLC35C2</name>
    <name evidence="8" type="ORF">FJT64_007270</name>
</gene>
<keyword evidence="3 6" id="KW-1133">Transmembrane helix</keyword>
<dbReference type="Pfam" id="PF03151">
    <property type="entry name" value="TPT"/>
    <property type="match status" value="1"/>
</dbReference>
<dbReference type="OrthoDB" id="18894at2759"/>
<reference evidence="8 9" key="1">
    <citation type="submission" date="2019-07" db="EMBL/GenBank/DDBJ databases">
        <title>Draft genome assembly of a fouling barnacle, Amphibalanus amphitrite (Darwin, 1854): The first reference genome for Thecostraca.</title>
        <authorList>
            <person name="Kim W."/>
        </authorList>
    </citation>
    <scope>NUCLEOTIDE SEQUENCE [LARGE SCALE GENOMIC DNA]</scope>
    <source>
        <strain evidence="8">SNU_AA5</strain>
        <tissue evidence="8">Soma without cirri and trophi</tissue>
    </source>
</reference>
<evidence type="ECO:0000256" key="4">
    <source>
        <dbReference type="ARBA" id="ARBA00023136"/>
    </source>
</evidence>
<dbReference type="InterPro" id="IPR050186">
    <property type="entry name" value="TPT_transporter"/>
</dbReference>
<dbReference type="GO" id="GO:0016020">
    <property type="term" value="C:membrane"/>
    <property type="evidence" value="ECO:0007669"/>
    <property type="project" value="UniProtKB-SubCell"/>
</dbReference>
<feature type="transmembrane region" description="Helical" evidence="6">
    <location>
        <begin position="82"/>
        <end position="100"/>
    </location>
</feature>
<keyword evidence="9" id="KW-1185">Reference proteome</keyword>
<proteinExistence type="predicted"/>
<feature type="transmembrane region" description="Helical" evidence="6">
    <location>
        <begin position="157"/>
        <end position="177"/>
    </location>
</feature>
<feature type="transmembrane region" description="Helical" evidence="6">
    <location>
        <begin position="41"/>
        <end position="62"/>
    </location>
</feature>
<feature type="transmembrane region" description="Helical" evidence="6">
    <location>
        <begin position="234"/>
        <end position="253"/>
    </location>
</feature>
<organism evidence="8 9">
    <name type="scientific">Amphibalanus amphitrite</name>
    <name type="common">Striped barnacle</name>
    <name type="synonym">Balanus amphitrite</name>
    <dbReference type="NCBI Taxonomy" id="1232801"/>
    <lineage>
        <taxon>Eukaryota</taxon>
        <taxon>Metazoa</taxon>
        <taxon>Ecdysozoa</taxon>
        <taxon>Arthropoda</taxon>
        <taxon>Crustacea</taxon>
        <taxon>Multicrustacea</taxon>
        <taxon>Cirripedia</taxon>
        <taxon>Thoracica</taxon>
        <taxon>Thoracicalcarea</taxon>
        <taxon>Balanomorpha</taxon>
        <taxon>Balanoidea</taxon>
        <taxon>Balanidae</taxon>
        <taxon>Amphibalaninae</taxon>
        <taxon>Amphibalanus</taxon>
    </lineage>
</organism>
<dbReference type="EMBL" id="VIIS01001636">
    <property type="protein sequence ID" value="KAF0295137.1"/>
    <property type="molecule type" value="Genomic_DNA"/>
</dbReference>
<comment type="subcellular location">
    <subcellularLocation>
        <location evidence="1">Membrane</location>
        <topology evidence="1">Multi-pass membrane protein</topology>
    </subcellularLocation>
</comment>
<protein>
    <submittedName>
        <fullName evidence="8">Solute carrier family 35 member C2</fullName>
    </submittedName>
</protein>
<evidence type="ECO:0000313" key="9">
    <source>
        <dbReference type="Proteomes" id="UP000440578"/>
    </source>
</evidence>
<evidence type="ECO:0000256" key="2">
    <source>
        <dbReference type="ARBA" id="ARBA00022692"/>
    </source>
</evidence>
<evidence type="ECO:0000256" key="3">
    <source>
        <dbReference type="ARBA" id="ARBA00022989"/>
    </source>
</evidence>
<dbReference type="InterPro" id="IPR004853">
    <property type="entry name" value="Sugar_P_trans_dom"/>
</dbReference>
<feature type="transmembrane region" description="Helical" evidence="6">
    <location>
        <begin position="265"/>
        <end position="286"/>
    </location>
</feature>
<evidence type="ECO:0000256" key="1">
    <source>
        <dbReference type="ARBA" id="ARBA00004141"/>
    </source>
</evidence>
<accession>A0A6A4VFD7</accession>
<dbReference type="AlphaFoldDB" id="A0A6A4VFD7"/>
<keyword evidence="2 6" id="KW-0812">Transmembrane</keyword>
<dbReference type="Proteomes" id="UP000440578">
    <property type="component" value="Unassembled WGS sequence"/>
</dbReference>
<name>A0A6A4VFD7_AMPAM</name>
<keyword evidence="4 6" id="KW-0472">Membrane</keyword>
<dbReference type="PANTHER" id="PTHR11132">
    <property type="entry name" value="SOLUTE CARRIER FAMILY 35"/>
    <property type="match status" value="1"/>
</dbReference>
<feature type="region of interest" description="Disordered" evidence="5">
    <location>
        <begin position="320"/>
        <end position="357"/>
    </location>
</feature>